<keyword evidence="3" id="KW-1185">Reference proteome</keyword>
<proteinExistence type="predicted"/>
<dbReference type="InterPro" id="IPR049790">
    <property type="entry name" value="Rv3655c/TadE"/>
</dbReference>
<accession>A0ABY6NZR8</accession>
<evidence type="ECO:0000313" key="3">
    <source>
        <dbReference type="Proteomes" id="UP001164965"/>
    </source>
</evidence>
<name>A0ABY6NZR8_9NOCA</name>
<sequence>MGAAGRVRARLAADRGYVTVEAAIALASLTAVLVLAIGAVLAAAVHVQCLDAAREAARLAARGEGDRAVSAAQQVAPDGATIVVTTAGDTVTAAVSATSRLLPGLDLRGTAVAVLEPGQ</sequence>
<evidence type="ECO:0000313" key="2">
    <source>
        <dbReference type="EMBL" id="UZJ24463.1"/>
    </source>
</evidence>
<gene>
    <name evidence="2" type="ORF">RHODO2019_15165</name>
</gene>
<evidence type="ECO:0000256" key="1">
    <source>
        <dbReference type="SAM" id="Phobius"/>
    </source>
</evidence>
<keyword evidence="1" id="KW-0812">Transmembrane</keyword>
<dbReference type="NCBIfam" id="NF041390">
    <property type="entry name" value="TadE_Rv3655c"/>
    <property type="match status" value="1"/>
</dbReference>
<dbReference type="RefSeq" id="WP_265382570.1">
    <property type="nucleotide sequence ID" value="NZ_CP110615.1"/>
</dbReference>
<feature type="transmembrane region" description="Helical" evidence="1">
    <location>
        <begin position="22"/>
        <end position="45"/>
    </location>
</feature>
<dbReference type="Proteomes" id="UP001164965">
    <property type="component" value="Chromosome"/>
</dbReference>
<reference evidence="2" key="1">
    <citation type="submission" date="2022-10" db="EMBL/GenBank/DDBJ databases">
        <title>Rhodococcus sp.75.</title>
        <authorList>
            <person name="Sun M."/>
        </authorList>
    </citation>
    <scope>NUCLEOTIDE SEQUENCE</scope>
    <source>
        <strain evidence="2">75</strain>
    </source>
</reference>
<keyword evidence="1" id="KW-0472">Membrane</keyword>
<keyword evidence="1" id="KW-1133">Transmembrane helix</keyword>
<protein>
    <submittedName>
        <fullName evidence="2">Pilus assembly protein TadE</fullName>
    </submittedName>
</protein>
<organism evidence="2 3">
    <name type="scientific">Rhodococcus antarcticus</name>
    <dbReference type="NCBI Taxonomy" id="2987751"/>
    <lineage>
        <taxon>Bacteria</taxon>
        <taxon>Bacillati</taxon>
        <taxon>Actinomycetota</taxon>
        <taxon>Actinomycetes</taxon>
        <taxon>Mycobacteriales</taxon>
        <taxon>Nocardiaceae</taxon>
        <taxon>Rhodococcus</taxon>
    </lineage>
</organism>
<dbReference type="EMBL" id="CP110615">
    <property type="protein sequence ID" value="UZJ24463.1"/>
    <property type="molecule type" value="Genomic_DNA"/>
</dbReference>